<evidence type="ECO:0000313" key="6">
    <source>
        <dbReference type="Proteomes" id="UP000017131"/>
    </source>
</evidence>
<feature type="region of interest" description="Disordered" evidence="3">
    <location>
        <begin position="686"/>
        <end position="706"/>
    </location>
</feature>
<dbReference type="Pfam" id="PF04650">
    <property type="entry name" value="YSIRK_signal"/>
    <property type="match status" value="1"/>
</dbReference>
<feature type="coiled-coil region" evidence="2">
    <location>
        <begin position="2507"/>
        <end position="2593"/>
    </location>
</feature>
<accession>A0ABP2YR70</accession>
<feature type="compositionally biased region" description="Polar residues" evidence="3">
    <location>
        <begin position="53"/>
        <end position="67"/>
    </location>
</feature>
<feature type="coiled-coil region" evidence="2">
    <location>
        <begin position="2452"/>
        <end position="2479"/>
    </location>
</feature>
<evidence type="ECO:0000259" key="4">
    <source>
        <dbReference type="Pfam" id="PF04650"/>
    </source>
</evidence>
<comment type="caution">
    <text evidence="5">The sequence shown here is derived from an EMBL/GenBank/DDBJ whole genome shotgun (WGS) entry which is preliminary data.</text>
</comment>
<feature type="coiled-coil region" evidence="2">
    <location>
        <begin position="1622"/>
        <end position="1649"/>
    </location>
</feature>
<feature type="coiled-coil region" evidence="2">
    <location>
        <begin position="2177"/>
        <end position="2259"/>
    </location>
</feature>
<protein>
    <recommendedName>
        <fullName evidence="4">YSIRK Gram-positive signal peptide domain-containing protein</fullName>
    </recommendedName>
</protein>
<keyword evidence="6" id="KW-1185">Reference proteome</keyword>
<keyword evidence="2" id="KW-0175">Coiled coil</keyword>
<dbReference type="Proteomes" id="UP000017131">
    <property type="component" value="Unassembled WGS sequence"/>
</dbReference>
<dbReference type="Gene3D" id="1.20.1270.70">
    <property type="entry name" value="Designed single chain three-helix bundle"/>
    <property type="match status" value="1"/>
</dbReference>
<name>A0ABP2YR70_STASI</name>
<feature type="coiled-coil region" evidence="2">
    <location>
        <begin position="1954"/>
        <end position="1991"/>
    </location>
</feature>
<feature type="coiled-coil region" evidence="2">
    <location>
        <begin position="575"/>
        <end position="606"/>
    </location>
</feature>
<sequence length="2881" mass="308372">MKKLDFLPNLRNRYSIRRFTVGTASILIGSLLFLGHSGEAKAAENINDNNTVVEASNDSSTTQQAPEENNKTSLEKTVDATQQQTDNKAQTQNALEEVKKQATTEITSLKNLNKEEVDSYTLEVQQADSESTVHAIVEKAKAAAQAVAQKEESIQTQKTENSKESTEATVEKTKETPTTEAEPVKAEATVEKASEPVAENKEEAPESVVTPATEPAVEKAVETVTETPVLSPEQKVEKVKADLSNDYDSAKVDAVLAVIDTTDLTPEQLKSEVLRLLLEEASAQKDLFSPQATLPRTGEEASGYSTRAAVTARDKRKLDSAIASAEKLEPLNPDNPYDKIIQEKLNIAKILKGDAAATQEQVQTATAELTAAVTQKGYQEALAKLQEVIKEAKAVDTTLYTPLSAQKFLEAISNGEASAAEPKSTATTLSKRANAIETAKDALILIPDKTELKKLIDRAAAITGLDYGISENAVLKDRLNFAKQVYEYGESSQAEVDQKAKDLLQILNFREYQEALNRLQAAIDDAKTINQSEYTPATATPFDSAIKAGEYLAADNVISVTALNTDVTIPSPEKFDAATKAIKDTKAQLERLADKTELNNAIQNAESVGQLNAADPEDKAVQDKLEAGKVVKEDPNATQDQVKTATNELNDAVKHKLYQDALDELNATIQDAEKVTKDAYTPNSVTPFDSSLTDGKTQAADTNATPETLKAASKAIKDAKNALVPRADKAALNQSITTAEALQPLEAGDPEDDVLKTALETAKTVQGDLNIDQPAVNKAKTDLDNAIAAKNLQDELDKEDALDELRKTLEYAEAIDPAIFTTSSKKAFTEAVTNAKTILGSPGSKTIAEIKAATNALEDAQNVLVPQADKTALKTAINTANGYNNLNPNNPVDKALQDKLAAANEVNTNGDATADQVKTATDDLNTAITAKKAQDDQIAKDAAAKKAALDALNDELNKVKALDKATYTPNTVTPLTEKQTAAQAIADAPDTKTIEEINAATKALKDAQNALVPKANKDDLNNSVKTAEALPLNPADTEDKAVQDALDKAKTVQADDNATQDAVNTAQTDLDNTVAAKKDQDAKDAAAKQAALDALNDELNKVKALDKTTYTPNTVTPLTEKQTAAQAIADAPDTKTTEEINAATKALKDAKDALVPKADKTDLQKALDTAKAITGLEPTDKEDKAVQDAIDAAQTVNKDDNATPQQVADATKAINAAVATKAHQDALDQLNKALEDAAKVDKTDYTADSVKPFDTAVEAGKTAAGDNTSTVEALNNATKAVKDATAQLVPDKSKLDTAITEAKALEPLTDSNTDQLLKNVLNAAETVKNNPNATPEEIKTATWNLEDEINNKKAADAIEALKSAVNKAEQLNEAKYTPNTYEPLKTAITEGQKIINNPPSADTPATLAKAKQIEELVNALKERADKTELGNALDKAIAYGDLNPNDAEDKALQDAVTAGQKVNGDGNATTEEVANAVKTINEAIAAKERQDAVDELTKAINDAKAVNKDDYKPNTVTPFETAVTAGETAKDDATKTVEEIKAATKAITDAKNALDKKADKTELNTSVTTAENLGALDTKDAEDKAVQDALEKAKTVQADQNATQEAVNTAKTELDNAVNAKKDQDAKDAQAKQEALDALKAELDKVKAVDKTVYTPNTVTTLTEKETVGNDIVAAPEAKTTEEINQATQALKDAQNALVKKADKTELQKALDKANTFTDLAATDKEDKAVQDAIEAGNTVKADDNATVEQVEKATKAINDAVAAKERQDALDELNKAITDAKIVNKDDYKPNTVTPFETAVTAGETAKDDATKTVEELKAATKAITDAKNALDKKADKTELNTSVTTAENLGALDTNDKEDKAVQDALDKAKTVQADDNASQEAVNTAKTELDQAVAAKKTQDELDALKKAALDELKAELSKVGKLDYKDYTPDSVKPLADKEVLGNAIVTIPELKTTEEIKAVTQELKDLQKALVQKADKTELVKALEKAKTLGALDATDKEDKAVQDAVTAGNTVNEDGNATTEQVANATKAINDAIAVKERQDALDELQKAIDDANTVKKDDYKPNTVTPFEAAVTTGETTKDDATKTVEEIKAATKAITDAKNALDKKADKTELNTSVTIAENLGALDTNDKEDKAVQDALDKAKTVQADQNATQEAVNTAKTELDNALNAKKAQDTKEAVEKQNALDALKAELEKAKTVNKELYTTNSVKVLTDSETAGQNVVDNAANKTTQEIEEATKALKDAQANLVSKADKTELVKALEKAKTLGDLVATDKEDKAVQDAVTAGEAVNEDHNVTQEQVANATKAINDAIAAKERQDALDVLTKAIKEANSVFKDEYKPNTVTPLEEAVKAGETARADATKTVEELKQAAQTITDAQNKLELKANKEELNKVVKTTETLELNPADKEDKAVQDALNTAKEVQADQNASQETVDKAKTDLENAVKAKTTQDKVDAFNKALDALKAELEKVKTIDKDFYTPNSVKPVTDAETAGQTIVNNSADKTVEEINKATQDLKEAQKHLVEKADKVELDKVIDTAENTELNVNDKEDKAVKDALDTAIKVQEDLNATQEEVDKAQSDLAKALENKAAQDKADQEKVQAFNKALEALKVQLASSRTVVKDNFTPNSVAPFEEAQAVAQGIVNNPESVTVEQVVKATEVLKSTQSSLVTKADKSELEKVIKTAEGLDLNVTDKEDKAVKDALDTAVTVQKDQNVTQESVNKATSELEKALETKVTQDKVDAFNKALEALKVQLASSRTVVKDNFTPNSVAPFEDAQAVAQGIVNNPESVTVEQVVKATEVLKSTQSSLVTKADKSELEKVIKTAEGLDLNVTDKEDKAVKDALDTAVTVEADQNTTQESVNKAQSRFRKKQIEK</sequence>
<feature type="region of interest" description="Disordered" evidence="3">
    <location>
        <begin position="2861"/>
        <end position="2881"/>
    </location>
</feature>
<gene>
    <name evidence="5" type="ORF">SSIM_10730</name>
</gene>
<feature type="compositionally biased region" description="Polar residues" evidence="3">
    <location>
        <begin position="2861"/>
        <end position="2871"/>
    </location>
</feature>
<evidence type="ECO:0000313" key="5">
    <source>
        <dbReference type="EMBL" id="ERS92626.1"/>
    </source>
</evidence>
<feature type="region of interest" description="Disordered" evidence="3">
    <location>
        <begin position="53"/>
        <end position="91"/>
    </location>
</feature>
<feature type="domain" description="YSIRK Gram-positive signal peptide" evidence="4">
    <location>
        <begin position="10"/>
        <end position="34"/>
    </location>
</feature>
<reference evidence="5 6" key="1">
    <citation type="journal article" date="2013" name="Genome Announc.">
        <title>Draft Genome Sequence of Staphylococcus simulans UMC-CNS-990, Isolated from a Case of Chronic Bovine Mastitis.</title>
        <authorList>
            <person name="Calcutt M.J."/>
            <person name="Foecking M.F."/>
            <person name="Hsieh H.Y."/>
            <person name="Perry J."/>
            <person name="Stewart G.C."/>
            <person name="Middleton J.R."/>
        </authorList>
    </citation>
    <scope>NUCLEOTIDE SEQUENCE [LARGE SCALE GENOMIC DNA]</scope>
    <source>
        <strain evidence="5 6">UMC-CNS-990</strain>
    </source>
</reference>
<dbReference type="NCBIfam" id="TIGR01168">
    <property type="entry name" value="YSIRK_signal"/>
    <property type="match status" value="1"/>
</dbReference>
<dbReference type="InterPro" id="IPR005877">
    <property type="entry name" value="YSIRK_signal_dom"/>
</dbReference>
<organism evidence="5 6">
    <name type="scientific">Staphylococcus simulans UMC-CNS-990</name>
    <dbReference type="NCBI Taxonomy" id="1405498"/>
    <lineage>
        <taxon>Bacteria</taxon>
        <taxon>Bacillati</taxon>
        <taxon>Bacillota</taxon>
        <taxon>Bacilli</taxon>
        <taxon>Bacillales</taxon>
        <taxon>Staphylococcaceae</taxon>
        <taxon>Staphylococcus</taxon>
    </lineage>
</organism>
<dbReference type="Pfam" id="PF07554">
    <property type="entry name" value="FIVAR"/>
    <property type="match status" value="24"/>
</dbReference>
<feature type="coiled-coil region" evidence="2">
    <location>
        <begin position="2363"/>
        <end position="2393"/>
    </location>
</feature>
<evidence type="ECO:0000256" key="2">
    <source>
        <dbReference type="SAM" id="Coils"/>
    </source>
</evidence>
<feature type="compositionally biased region" description="Basic residues" evidence="3">
    <location>
        <begin position="2872"/>
        <end position="2881"/>
    </location>
</feature>
<dbReference type="Gene3D" id="1.20.1270.90">
    <property type="entry name" value="AF1782-like"/>
    <property type="match status" value="15"/>
</dbReference>
<proteinExistence type="predicted"/>
<dbReference type="RefSeq" id="WP_023016008.1">
    <property type="nucleotide sequence ID" value="NZ_AXDY01000011.1"/>
</dbReference>
<evidence type="ECO:0000256" key="3">
    <source>
        <dbReference type="SAM" id="MobiDB-lite"/>
    </source>
</evidence>
<dbReference type="EMBL" id="AXDY01000011">
    <property type="protein sequence ID" value="ERS92626.1"/>
    <property type="molecule type" value="Genomic_DNA"/>
</dbReference>
<feature type="compositionally biased region" description="Polar residues" evidence="3">
    <location>
        <begin position="79"/>
        <end position="91"/>
    </location>
</feature>
<feature type="region of interest" description="Disordered" evidence="3">
    <location>
        <begin position="151"/>
        <end position="215"/>
    </location>
</feature>
<keyword evidence="1" id="KW-0732">Signal</keyword>
<feature type="compositionally biased region" description="Basic and acidic residues" evidence="3">
    <location>
        <begin position="160"/>
        <end position="204"/>
    </location>
</feature>
<evidence type="ECO:0000256" key="1">
    <source>
        <dbReference type="ARBA" id="ARBA00022729"/>
    </source>
</evidence>
<feature type="coiled-coil region" evidence="2">
    <location>
        <begin position="1677"/>
        <end position="1704"/>
    </location>
</feature>
<feature type="compositionally biased region" description="Basic and acidic residues" evidence="3">
    <location>
        <begin position="68"/>
        <end position="78"/>
    </location>
</feature>